<sequence>MRKAGPRATNPWAELYGSPDPPCPAPFPTPGEAGEARDPVALRDPVSGLRRGRNWFQNRIAQRSEQSRSGNLSALAQALILSLTCYLSWTKATF</sequence>
<organism evidence="2 3">
    <name type="scientific">Myotis brandtii</name>
    <name type="common">Brandt's bat</name>
    <dbReference type="NCBI Taxonomy" id="109478"/>
    <lineage>
        <taxon>Eukaryota</taxon>
        <taxon>Metazoa</taxon>
        <taxon>Chordata</taxon>
        <taxon>Craniata</taxon>
        <taxon>Vertebrata</taxon>
        <taxon>Euteleostomi</taxon>
        <taxon>Mammalia</taxon>
        <taxon>Eutheria</taxon>
        <taxon>Laurasiatheria</taxon>
        <taxon>Chiroptera</taxon>
        <taxon>Yangochiroptera</taxon>
        <taxon>Vespertilionidae</taxon>
        <taxon>Myotis</taxon>
    </lineage>
</organism>
<dbReference type="Proteomes" id="UP000052978">
    <property type="component" value="Unassembled WGS sequence"/>
</dbReference>
<dbReference type="AlphaFoldDB" id="S7MWE2"/>
<keyword evidence="3" id="KW-1185">Reference proteome</keyword>
<evidence type="ECO:0000313" key="2">
    <source>
        <dbReference type="EMBL" id="EPQ07780.1"/>
    </source>
</evidence>
<feature type="region of interest" description="Disordered" evidence="1">
    <location>
        <begin position="1"/>
        <end position="40"/>
    </location>
</feature>
<gene>
    <name evidence="2" type="ORF">D623_10026393</name>
</gene>
<feature type="compositionally biased region" description="Pro residues" evidence="1">
    <location>
        <begin position="19"/>
        <end position="29"/>
    </location>
</feature>
<proteinExistence type="predicted"/>
<protein>
    <submittedName>
        <fullName evidence="2">Uncharacterized protein</fullName>
    </submittedName>
</protein>
<reference evidence="2 3" key="1">
    <citation type="journal article" date="2013" name="Nat. Commun.">
        <title>Genome analysis reveals insights into physiology and longevity of the Brandt's bat Myotis brandtii.</title>
        <authorList>
            <person name="Seim I."/>
            <person name="Fang X."/>
            <person name="Xiong Z."/>
            <person name="Lobanov A.V."/>
            <person name="Huang Z."/>
            <person name="Ma S."/>
            <person name="Feng Y."/>
            <person name="Turanov A.A."/>
            <person name="Zhu Y."/>
            <person name="Lenz T.L."/>
            <person name="Gerashchenko M.V."/>
            <person name="Fan D."/>
            <person name="Hee Yim S."/>
            <person name="Yao X."/>
            <person name="Jordan D."/>
            <person name="Xiong Y."/>
            <person name="Ma Y."/>
            <person name="Lyapunov A.N."/>
            <person name="Chen G."/>
            <person name="Kulakova O.I."/>
            <person name="Sun Y."/>
            <person name="Lee S.G."/>
            <person name="Bronson R.T."/>
            <person name="Moskalev A.A."/>
            <person name="Sunyaev S.R."/>
            <person name="Zhang G."/>
            <person name="Krogh A."/>
            <person name="Wang J."/>
            <person name="Gladyshev V.N."/>
        </authorList>
    </citation>
    <scope>NUCLEOTIDE SEQUENCE [LARGE SCALE GENOMIC DNA]</scope>
</reference>
<dbReference type="EMBL" id="KE162314">
    <property type="protein sequence ID" value="EPQ07780.1"/>
    <property type="molecule type" value="Genomic_DNA"/>
</dbReference>
<name>S7MWE2_MYOBR</name>
<accession>S7MWE2</accession>
<evidence type="ECO:0000256" key="1">
    <source>
        <dbReference type="SAM" id="MobiDB-lite"/>
    </source>
</evidence>
<evidence type="ECO:0000313" key="3">
    <source>
        <dbReference type="Proteomes" id="UP000052978"/>
    </source>
</evidence>